<accession>A0A090KZX4</accession>
<feature type="transmembrane region" description="Helical" evidence="1">
    <location>
        <begin position="228"/>
        <end position="245"/>
    </location>
</feature>
<organism evidence="2">
    <name type="scientific">Strongyloides ratti</name>
    <name type="common">Parasitic roundworm</name>
    <dbReference type="NCBI Taxonomy" id="34506"/>
    <lineage>
        <taxon>Eukaryota</taxon>
        <taxon>Metazoa</taxon>
        <taxon>Ecdysozoa</taxon>
        <taxon>Nematoda</taxon>
        <taxon>Chromadorea</taxon>
        <taxon>Rhabditida</taxon>
        <taxon>Tylenchina</taxon>
        <taxon>Panagrolaimomorpha</taxon>
        <taxon>Strongyloidoidea</taxon>
        <taxon>Strongyloididae</taxon>
        <taxon>Strongyloides</taxon>
    </lineage>
</organism>
<dbReference type="EMBL" id="LN609528">
    <property type="protein sequence ID" value="CEF63080.1"/>
    <property type="molecule type" value="Genomic_DNA"/>
</dbReference>
<sequence length="246" mass="29191">MFVSEKNSTENIYSESDKPKKVKDNNLLQKPLDFEGFFLNRNAKQILEEINKKSKYQKRRSEIESTIVSNTEYSETDNLSQQYNFINHNRNKFINENIYEIKKNEPQTDFESDTLSNVFHNSIPSNEVNEHNVEVTRDYKLNNQEEIRHEDINYNNIYSNIEKVENTLEINEDDQGYYVDNLVKNEDEILPKKVNIFKKVDVKMCVWIFLSYAFLDTFIAVYNACTPLQMAFIVMLMGSLLFFKYT</sequence>
<evidence type="ECO:0000256" key="1">
    <source>
        <dbReference type="SAM" id="Phobius"/>
    </source>
</evidence>
<protein>
    <submittedName>
        <fullName evidence="2 4">Uncharacterized protein</fullName>
    </submittedName>
</protein>
<evidence type="ECO:0000313" key="4">
    <source>
        <dbReference type="WBParaSite" id="SRAE_1000134500.1"/>
    </source>
</evidence>
<gene>
    <name evidence="2 4 5" type="ORF">SRAE_1000134500</name>
</gene>
<proteinExistence type="predicted"/>
<evidence type="ECO:0000313" key="2">
    <source>
        <dbReference type="EMBL" id="CEF63080.1"/>
    </source>
</evidence>
<feature type="transmembrane region" description="Helical" evidence="1">
    <location>
        <begin position="202"/>
        <end position="222"/>
    </location>
</feature>
<evidence type="ECO:0000313" key="3">
    <source>
        <dbReference type="Proteomes" id="UP000035682"/>
    </source>
</evidence>
<keyword evidence="1" id="KW-1133">Transmembrane helix</keyword>
<dbReference type="Proteomes" id="UP000035682">
    <property type="component" value="Unplaced"/>
</dbReference>
<evidence type="ECO:0000313" key="5">
    <source>
        <dbReference type="WormBase" id="SRAE_1000134500"/>
    </source>
</evidence>
<name>A0A090KZX4_STRRB</name>
<reference evidence="3" key="1">
    <citation type="submission" date="2014-09" db="EMBL/GenBank/DDBJ databases">
        <authorList>
            <person name="Martin A.A."/>
        </authorList>
    </citation>
    <scope>NUCLEOTIDE SEQUENCE</scope>
    <source>
        <strain evidence="3">ED321</strain>
    </source>
</reference>
<keyword evidence="1" id="KW-0472">Membrane</keyword>
<dbReference type="WBParaSite" id="SRAE_1000134500.1">
    <property type="protein sequence ID" value="SRAE_1000134500.1"/>
    <property type="gene ID" value="WBGene00257950"/>
</dbReference>
<keyword evidence="3" id="KW-1185">Reference proteome</keyword>
<dbReference type="AlphaFoldDB" id="A0A090KZX4"/>
<dbReference type="GeneID" id="36375445"/>
<keyword evidence="1" id="KW-0812">Transmembrane</keyword>
<dbReference type="CTD" id="36375445"/>
<dbReference type="RefSeq" id="XP_024502282.1">
    <property type="nucleotide sequence ID" value="XM_024648289.1"/>
</dbReference>
<dbReference type="WormBase" id="SRAE_1000134500">
    <property type="protein sequence ID" value="SRP09827"/>
    <property type="gene ID" value="WBGene00257950"/>
</dbReference>
<reference evidence="2" key="2">
    <citation type="submission" date="2014-09" db="EMBL/GenBank/DDBJ databases">
        <authorList>
            <person name="Aslett A.Martin."/>
        </authorList>
    </citation>
    <scope>NUCLEOTIDE SEQUENCE</scope>
    <source>
        <strain evidence="2">ED321 Heterogonic</strain>
    </source>
</reference>
<reference evidence="4" key="3">
    <citation type="submission" date="2020-12" db="UniProtKB">
        <authorList>
            <consortium name="WormBaseParasite"/>
        </authorList>
    </citation>
    <scope>IDENTIFICATION</scope>
</reference>